<dbReference type="Proteomes" id="UP001500298">
    <property type="component" value="Unassembled WGS sequence"/>
</dbReference>
<evidence type="ECO:0000313" key="6">
    <source>
        <dbReference type="EMBL" id="GAA4825828.1"/>
    </source>
</evidence>
<dbReference type="RefSeq" id="WP_345369400.1">
    <property type="nucleotide sequence ID" value="NZ_BAABJX010000016.1"/>
</dbReference>
<dbReference type="GO" id="GO:0008168">
    <property type="term" value="F:methyltransferase activity"/>
    <property type="evidence" value="ECO:0007669"/>
    <property type="project" value="UniProtKB-KW"/>
</dbReference>
<keyword evidence="7" id="KW-1185">Reference proteome</keyword>
<evidence type="ECO:0000256" key="2">
    <source>
        <dbReference type="ARBA" id="ARBA00022603"/>
    </source>
</evidence>
<evidence type="ECO:0000313" key="7">
    <source>
        <dbReference type="Proteomes" id="UP001500298"/>
    </source>
</evidence>
<dbReference type="SUPFAM" id="SSF75217">
    <property type="entry name" value="alpha/beta knot"/>
    <property type="match status" value="1"/>
</dbReference>
<feature type="domain" description="MRM3-like substrate binding" evidence="5">
    <location>
        <begin position="7"/>
        <end position="90"/>
    </location>
</feature>
<evidence type="ECO:0000256" key="1">
    <source>
        <dbReference type="ARBA" id="ARBA00007228"/>
    </source>
</evidence>
<dbReference type="InterPro" id="IPR029064">
    <property type="entry name" value="Ribosomal_eL30-like_sf"/>
</dbReference>
<dbReference type="EMBL" id="BAABJX010000016">
    <property type="protein sequence ID" value="GAA4825828.1"/>
    <property type="molecule type" value="Genomic_DNA"/>
</dbReference>
<comment type="caution">
    <text evidence="6">The sequence shown here is derived from an EMBL/GenBank/DDBJ whole genome shotgun (WGS) entry which is preliminary data.</text>
</comment>
<dbReference type="InterPro" id="IPR001537">
    <property type="entry name" value="SpoU_MeTrfase"/>
</dbReference>
<protein>
    <submittedName>
        <fullName evidence="6">RNA methyltransferase</fullName>
    </submittedName>
</protein>
<dbReference type="InterPro" id="IPR053888">
    <property type="entry name" value="MRM3-like_sub_bind"/>
</dbReference>
<feature type="domain" description="tRNA/rRNA methyltransferase SpoU type" evidence="4">
    <location>
        <begin position="106"/>
        <end position="242"/>
    </location>
</feature>
<gene>
    <name evidence="6" type="ORF">GCM10023331_08040</name>
</gene>
<dbReference type="InterPro" id="IPR029028">
    <property type="entry name" value="Alpha/beta_knot_MTases"/>
</dbReference>
<comment type="similarity">
    <text evidence="1">Belongs to the class IV-like SAM-binding methyltransferase superfamily. RNA methyltransferase TrmH family.</text>
</comment>
<dbReference type="CDD" id="cd18109">
    <property type="entry name" value="SpoU-like_RNA-MTase"/>
    <property type="match status" value="1"/>
</dbReference>
<proteinExistence type="inferred from homology"/>
<evidence type="ECO:0000259" key="4">
    <source>
        <dbReference type="Pfam" id="PF00588"/>
    </source>
</evidence>
<accession>A0ABP9D293</accession>
<dbReference type="GO" id="GO:0032259">
    <property type="term" value="P:methylation"/>
    <property type="evidence" value="ECO:0007669"/>
    <property type="project" value="UniProtKB-KW"/>
</dbReference>
<evidence type="ECO:0000256" key="3">
    <source>
        <dbReference type="ARBA" id="ARBA00022679"/>
    </source>
</evidence>
<dbReference type="SUPFAM" id="SSF55315">
    <property type="entry name" value="L30e-like"/>
    <property type="match status" value="1"/>
</dbReference>
<dbReference type="PANTHER" id="PTHR43191">
    <property type="entry name" value="RRNA METHYLTRANSFERASE 3"/>
    <property type="match status" value="1"/>
</dbReference>
<dbReference type="Gene3D" id="3.30.1330.30">
    <property type="match status" value="1"/>
</dbReference>
<organism evidence="6 7">
    <name type="scientific">Algivirga pacifica</name>
    <dbReference type="NCBI Taxonomy" id="1162670"/>
    <lineage>
        <taxon>Bacteria</taxon>
        <taxon>Pseudomonadati</taxon>
        <taxon>Bacteroidota</taxon>
        <taxon>Cytophagia</taxon>
        <taxon>Cytophagales</taxon>
        <taxon>Flammeovirgaceae</taxon>
        <taxon>Algivirga</taxon>
    </lineage>
</organism>
<dbReference type="Gene3D" id="3.40.1280.10">
    <property type="match status" value="1"/>
</dbReference>
<evidence type="ECO:0000259" key="5">
    <source>
        <dbReference type="Pfam" id="PF22435"/>
    </source>
</evidence>
<sequence>MNNRWSKTVRSLQQKKYRKKEQLFIVEGRKSVEELLSSPYLETVALFYTEKHAPAFEQHPAFGKIPETYISTEKQLSQVSHVKNNDSALAIVRIPTQSTPKTLSGITLALDDVRDPGNLGTILRIADWYGIKNIICSENCADFYNPKVIISSMGSFTRVKAHYVQLGEFLKAQPDSLPILGAFMEGENIHKATLPQEAIVVMGNESNGISEEIEQLVSQKINIPRFGGAESLNVAIATAIICDNLFR</sequence>
<dbReference type="InterPro" id="IPR029026">
    <property type="entry name" value="tRNA_m1G_MTases_N"/>
</dbReference>
<keyword evidence="2 6" id="KW-0489">Methyltransferase</keyword>
<dbReference type="Pfam" id="PF22435">
    <property type="entry name" value="MRM3-like_sub_bind"/>
    <property type="match status" value="1"/>
</dbReference>
<dbReference type="PANTHER" id="PTHR43191:SF2">
    <property type="entry name" value="RRNA METHYLTRANSFERASE 3, MITOCHONDRIAL"/>
    <property type="match status" value="1"/>
</dbReference>
<dbReference type="Pfam" id="PF00588">
    <property type="entry name" value="SpoU_methylase"/>
    <property type="match status" value="1"/>
</dbReference>
<name>A0ABP9D293_9BACT</name>
<reference evidence="7" key="1">
    <citation type="journal article" date="2019" name="Int. J. Syst. Evol. Microbiol.">
        <title>The Global Catalogue of Microorganisms (GCM) 10K type strain sequencing project: providing services to taxonomists for standard genome sequencing and annotation.</title>
        <authorList>
            <consortium name="The Broad Institute Genomics Platform"/>
            <consortium name="The Broad Institute Genome Sequencing Center for Infectious Disease"/>
            <person name="Wu L."/>
            <person name="Ma J."/>
        </authorList>
    </citation>
    <scope>NUCLEOTIDE SEQUENCE [LARGE SCALE GENOMIC DNA]</scope>
    <source>
        <strain evidence="7">JCM 18326</strain>
    </source>
</reference>
<dbReference type="InterPro" id="IPR051259">
    <property type="entry name" value="rRNA_Methyltransferase"/>
</dbReference>
<keyword evidence="3" id="KW-0808">Transferase</keyword>